<dbReference type="SMART" id="SM00304">
    <property type="entry name" value="HAMP"/>
    <property type="match status" value="1"/>
</dbReference>
<evidence type="ECO:0000256" key="4">
    <source>
        <dbReference type="ARBA" id="ARBA00022679"/>
    </source>
</evidence>
<dbReference type="EC" id="2.7.13.3" evidence="14"/>
<dbReference type="CDD" id="cd06225">
    <property type="entry name" value="HAMP"/>
    <property type="match status" value="1"/>
</dbReference>
<dbReference type="Pfam" id="PF02518">
    <property type="entry name" value="HATPase_c"/>
    <property type="match status" value="1"/>
</dbReference>
<dbReference type="EMBL" id="JACCBX010000011">
    <property type="protein sequence ID" value="NYE07927.1"/>
    <property type="molecule type" value="Genomic_DNA"/>
</dbReference>
<name>A0A852TK67_9BACI</name>
<sequence length="531" mass="61841">MNTIMQINKNIENKLDDYTQVSSQIYMDRSLREYLSVEYKDDLSLYYIDAYDYINQRFKDILNMNSGIDSITVYTNNRSLISDHYFIKHIDENVKMEDWYNAVVKANGKTTFSKMKKDKSEVQTFTLTRFLDHPSSLNFQVLKLEIKEKELYSLIDNEDTDREIYVIDEDGYVLTNKNKSLNTKQIADFLEIDTNKLKESGSFNFQLNGKDMLVVYSTMSNGWKTISLNPYEGFLTRIKDAFVKIFIVTAVAIIVAILLIYFTSNLLTKRIETLVMNMKRVEEGDFEVNMSRLGYDEIGELSSTFINMTQKIKKLIDEVYYTEILKKEAEMNTLQSQINPHFLYNTLGSISALAMKEKAHKVYQMVNLLSKFYRISLNKGRKIISIREEIELSKNYLAIQQIRFDGLLHTHFDIDEGLYQYDTIKLVLQPFIENCINHAIWDDENGINIIIKVYQKEKQAVFEIIDDGLGMDQETLENIQSNIVESTSYGIKNVITRLKTYYGNESECTIFSRKGIGTQVKVSVPIIRKLN</sequence>
<dbReference type="GO" id="GO:0005886">
    <property type="term" value="C:plasma membrane"/>
    <property type="evidence" value="ECO:0007669"/>
    <property type="project" value="UniProtKB-SubCell"/>
</dbReference>
<evidence type="ECO:0000256" key="3">
    <source>
        <dbReference type="ARBA" id="ARBA00022553"/>
    </source>
</evidence>
<evidence type="ECO:0000256" key="6">
    <source>
        <dbReference type="ARBA" id="ARBA00022741"/>
    </source>
</evidence>
<dbReference type="Pfam" id="PF02743">
    <property type="entry name" value="dCache_1"/>
    <property type="match status" value="1"/>
</dbReference>
<evidence type="ECO:0000256" key="11">
    <source>
        <dbReference type="ARBA" id="ARBA00023136"/>
    </source>
</evidence>
<comment type="subcellular location">
    <subcellularLocation>
        <location evidence="1">Cell membrane</location>
        <topology evidence="1">Multi-pass membrane protein</topology>
    </subcellularLocation>
</comment>
<keyword evidence="3" id="KW-0597">Phosphoprotein</keyword>
<reference evidence="15" key="2">
    <citation type="submission" date="2020-08" db="EMBL/GenBank/DDBJ databases">
        <title>The Agave Microbiome: Exploring the role of microbial communities in plant adaptations to desert environments.</title>
        <authorList>
            <person name="Partida-Martinez L.P."/>
        </authorList>
    </citation>
    <scope>NUCLEOTIDE SEQUENCE [LARGE SCALE GENOMIC DNA]</scope>
    <source>
        <strain evidence="15">AT2.8</strain>
    </source>
</reference>
<organism evidence="14 15">
    <name type="scientific">Neobacillus niacini</name>
    <dbReference type="NCBI Taxonomy" id="86668"/>
    <lineage>
        <taxon>Bacteria</taxon>
        <taxon>Bacillati</taxon>
        <taxon>Bacillota</taxon>
        <taxon>Bacilli</taxon>
        <taxon>Bacillales</taxon>
        <taxon>Bacillaceae</taxon>
        <taxon>Neobacillus</taxon>
    </lineage>
</organism>
<keyword evidence="4 14" id="KW-0808">Transferase</keyword>
<dbReference type="InterPro" id="IPR010559">
    <property type="entry name" value="Sig_transdc_His_kin_internal"/>
</dbReference>
<dbReference type="SUPFAM" id="SSF158472">
    <property type="entry name" value="HAMP domain-like"/>
    <property type="match status" value="1"/>
</dbReference>
<keyword evidence="11 12" id="KW-0472">Membrane</keyword>
<evidence type="ECO:0000256" key="2">
    <source>
        <dbReference type="ARBA" id="ARBA00022475"/>
    </source>
</evidence>
<dbReference type="InterPro" id="IPR033479">
    <property type="entry name" value="dCache_1"/>
</dbReference>
<dbReference type="GO" id="GO:0005524">
    <property type="term" value="F:ATP binding"/>
    <property type="evidence" value="ECO:0007669"/>
    <property type="project" value="UniProtKB-KW"/>
</dbReference>
<feature type="domain" description="HAMP" evidence="13">
    <location>
        <begin position="265"/>
        <end position="317"/>
    </location>
</feature>
<dbReference type="InterPro" id="IPR003660">
    <property type="entry name" value="HAMP_dom"/>
</dbReference>
<evidence type="ECO:0000256" key="7">
    <source>
        <dbReference type="ARBA" id="ARBA00022777"/>
    </source>
</evidence>
<dbReference type="Gene3D" id="6.10.340.10">
    <property type="match status" value="1"/>
</dbReference>
<keyword evidence="2" id="KW-1003">Cell membrane</keyword>
<keyword evidence="9 12" id="KW-1133">Transmembrane helix</keyword>
<gene>
    <name evidence="14" type="ORF">F4694_004768</name>
</gene>
<dbReference type="InterPro" id="IPR050640">
    <property type="entry name" value="Bact_2-comp_sensor_kinase"/>
</dbReference>
<keyword evidence="5 12" id="KW-0812">Transmembrane</keyword>
<keyword evidence="7 14" id="KW-0418">Kinase</keyword>
<proteinExistence type="predicted"/>
<keyword evidence="10" id="KW-0902">Two-component regulatory system</keyword>
<dbReference type="Gene3D" id="3.30.565.10">
    <property type="entry name" value="Histidine kinase-like ATPase, C-terminal domain"/>
    <property type="match status" value="1"/>
</dbReference>
<evidence type="ECO:0000256" key="1">
    <source>
        <dbReference type="ARBA" id="ARBA00004651"/>
    </source>
</evidence>
<keyword evidence="8" id="KW-0067">ATP-binding</keyword>
<protein>
    <submittedName>
        <fullName evidence="14">Two-component system sensor histidine kinase YesM</fullName>
        <ecNumber evidence="14">2.7.13.3</ecNumber>
    </submittedName>
</protein>
<dbReference type="AlphaFoldDB" id="A0A852TK67"/>
<evidence type="ECO:0000256" key="5">
    <source>
        <dbReference type="ARBA" id="ARBA00022692"/>
    </source>
</evidence>
<dbReference type="Pfam" id="PF06580">
    <property type="entry name" value="His_kinase"/>
    <property type="match status" value="1"/>
</dbReference>
<dbReference type="PANTHER" id="PTHR34220:SF11">
    <property type="entry name" value="SENSOR PROTEIN KINASE HPTS"/>
    <property type="match status" value="1"/>
</dbReference>
<evidence type="ECO:0000256" key="8">
    <source>
        <dbReference type="ARBA" id="ARBA00022840"/>
    </source>
</evidence>
<evidence type="ECO:0000313" key="14">
    <source>
        <dbReference type="EMBL" id="NYE07927.1"/>
    </source>
</evidence>
<reference evidence="15" key="1">
    <citation type="submission" date="2020-07" db="EMBL/GenBank/DDBJ databases">
        <authorList>
            <person name="Partida-Martinez L."/>
            <person name="Huntemann M."/>
            <person name="Clum A."/>
            <person name="Wang J."/>
            <person name="Palaniappan K."/>
            <person name="Ritter S."/>
            <person name="Chen I.-M."/>
            <person name="Stamatis D."/>
            <person name="Reddy T."/>
            <person name="O'Malley R."/>
            <person name="Daum C."/>
            <person name="Shapiro N."/>
            <person name="Ivanova N."/>
            <person name="Kyrpides N."/>
            <person name="Woyke T."/>
        </authorList>
    </citation>
    <scope>NUCLEOTIDE SEQUENCE [LARGE SCALE GENOMIC DNA]</scope>
    <source>
        <strain evidence="15">AT2.8</strain>
    </source>
</reference>
<keyword evidence="6" id="KW-0547">Nucleotide-binding</keyword>
<dbReference type="InterPro" id="IPR036890">
    <property type="entry name" value="HATPase_C_sf"/>
</dbReference>
<evidence type="ECO:0000259" key="13">
    <source>
        <dbReference type="PROSITE" id="PS50885"/>
    </source>
</evidence>
<dbReference type="Gene3D" id="3.30.450.20">
    <property type="entry name" value="PAS domain"/>
    <property type="match status" value="1"/>
</dbReference>
<dbReference type="SUPFAM" id="SSF55874">
    <property type="entry name" value="ATPase domain of HSP90 chaperone/DNA topoisomerase II/histidine kinase"/>
    <property type="match status" value="1"/>
</dbReference>
<dbReference type="PROSITE" id="PS50885">
    <property type="entry name" value="HAMP"/>
    <property type="match status" value="1"/>
</dbReference>
<feature type="transmembrane region" description="Helical" evidence="12">
    <location>
        <begin position="241"/>
        <end position="262"/>
    </location>
</feature>
<evidence type="ECO:0000256" key="9">
    <source>
        <dbReference type="ARBA" id="ARBA00022989"/>
    </source>
</evidence>
<accession>A0A852TK67</accession>
<evidence type="ECO:0000256" key="12">
    <source>
        <dbReference type="SAM" id="Phobius"/>
    </source>
</evidence>
<dbReference type="GO" id="GO:0000155">
    <property type="term" value="F:phosphorelay sensor kinase activity"/>
    <property type="evidence" value="ECO:0007669"/>
    <property type="project" value="InterPro"/>
</dbReference>
<comment type="caution">
    <text evidence="14">The sequence shown here is derived from an EMBL/GenBank/DDBJ whole genome shotgun (WGS) entry which is preliminary data.</text>
</comment>
<dbReference type="Proteomes" id="UP000548423">
    <property type="component" value="Unassembled WGS sequence"/>
</dbReference>
<dbReference type="InterPro" id="IPR003594">
    <property type="entry name" value="HATPase_dom"/>
</dbReference>
<evidence type="ECO:0000313" key="15">
    <source>
        <dbReference type="Proteomes" id="UP000548423"/>
    </source>
</evidence>
<dbReference type="PANTHER" id="PTHR34220">
    <property type="entry name" value="SENSOR HISTIDINE KINASE YPDA"/>
    <property type="match status" value="1"/>
</dbReference>
<evidence type="ECO:0000256" key="10">
    <source>
        <dbReference type="ARBA" id="ARBA00023012"/>
    </source>
</evidence>